<feature type="region of interest" description="Disordered" evidence="2">
    <location>
        <begin position="187"/>
        <end position="230"/>
    </location>
</feature>
<keyword evidence="3" id="KW-0472">Membrane</keyword>
<feature type="coiled-coil region" evidence="1">
    <location>
        <begin position="99"/>
        <end position="126"/>
    </location>
</feature>
<reference evidence="4 5" key="1">
    <citation type="submission" date="2021-03" db="EMBL/GenBank/DDBJ databases">
        <title>Sequencing the genomes of 1000 actinobacteria strains.</title>
        <authorList>
            <person name="Klenk H.-P."/>
        </authorList>
    </citation>
    <scope>NUCLEOTIDE SEQUENCE [LARGE SCALE GENOMIC DNA]</scope>
    <source>
        <strain evidence="4 5">DSM 12544</strain>
    </source>
</reference>
<dbReference type="EMBL" id="JAGINX010000001">
    <property type="protein sequence ID" value="MBP2318738.1"/>
    <property type="molecule type" value="Genomic_DNA"/>
</dbReference>
<feature type="compositionally biased region" description="Low complexity" evidence="2">
    <location>
        <begin position="214"/>
        <end position="230"/>
    </location>
</feature>
<organism evidence="4 5">
    <name type="scientific">Nesterenkonia lacusekhoensis</name>
    <dbReference type="NCBI Taxonomy" id="150832"/>
    <lineage>
        <taxon>Bacteria</taxon>
        <taxon>Bacillati</taxon>
        <taxon>Actinomycetota</taxon>
        <taxon>Actinomycetes</taxon>
        <taxon>Micrococcales</taxon>
        <taxon>Micrococcaceae</taxon>
        <taxon>Nesterenkonia</taxon>
    </lineage>
</organism>
<evidence type="ECO:0000256" key="1">
    <source>
        <dbReference type="SAM" id="Coils"/>
    </source>
</evidence>
<dbReference type="RefSeq" id="WP_210049157.1">
    <property type="nucleotide sequence ID" value="NZ_JAGINX010000001.1"/>
</dbReference>
<feature type="region of interest" description="Disordered" evidence="2">
    <location>
        <begin position="1"/>
        <end position="67"/>
    </location>
</feature>
<feature type="compositionally biased region" description="Basic and acidic residues" evidence="2">
    <location>
        <begin position="1"/>
        <end position="11"/>
    </location>
</feature>
<evidence type="ECO:0000256" key="2">
    <source>
        <dbReference type="SAM" id="MobiDB-lite"/>
    </source>
</evidence>
<feature type="compositionally biased region" description="Acidic residues" evidence="2">
    <location>
        <begin position="195"/>
        <end position="213"/>
    </location>
</feature>
<protein>
    <submittedName>
        <fullName evidence="4">Cell division protein FtsB</fullName>
    </submittedName>
</protein>
<dbReference type="Pfam" id="PF04977">
    <property type="entry name" value="DivIC"/>
    <property type="match status" value="1"/>
</dbReference>
<feature type="compositionally biased region" description="Low complexity" evidence="2">
    <location>
        <begin position="48"/>
        <end position="63"/>
    </location>
</feature>
<dbReference type="Proteomes" id="UP001519331">
    <property type="component" value="Unassembled WGS sequence"/>
</dbReference>
<keyword evidence="4" id="KW-0132">Cell division</keyword>
<evidence type="ECO:0000313" key="4">
    <source>
        <dbReference type="EMBL" id="MBP2318738.1"/>
    </source>
</evidence>
<keyword evidence="3" id="KW-1133">Transmembrane helix</keyword>
<evidence type="ECO:0000256" key="3">
    <source>
        <dbReference type="SAM" id="Phobius"/>
    </source>
</evidence>
<feature type="transmembrane region" description="Helical" evidence="3">
    <location>
        <begin position="74"/>
        <end position="93"/>
    </location>
</feature>
<evidence type="ECO:0000313" key="5">
    <source>
        <dbReference type="Proteomes" id="UP001519331"/>
    </source>
</evidence>
<dbReference type="GO" id="GO:0051301">
    <property type="term" value="P:cell division"/>
    <property type="evidence" value="ECO:0007669"/>
    <property type="project" value="UniProtKB-KW"/>
</dbReference>
<keyword evidence="4" id="KW-0131">Cell cycle</keyword>
<keyword evidence="1" id="KW-0175">Coiled coil</keyword>
<gene>
    <name evidence="4" type="ORF">JOF45_001757</name>
</gene>
<sequence length="230" mass="25711">MSRSTKKEQRAASRARQKQARRFEEREQVSGEIRTPADITAKRARRSAVAPAVQAKPAPKTPASSRTLVPERTFSGRLIVLTLVTLVVISFLVPTVRTYFQQRAEISELEADIAEEQELQAELETDLARWEDPDYVRQQARERINLVMPGERQYHVIGEPEISSDIPEHHEPGEVRTDLPWGDALWDSLVRAASEDEPADDEPAEEPAAEDAPQDTADAAQDPSAGETHD</sequence>
<keyword evidence="5" id="KW-1185">Reference proteome</keyword>
<keyword evidence="3" id="KW-0812">Transmembrane</keyword>
<accession>A0ABS4T2R9</accession>
<name>A0ABS4T2R9_9MICC</name>
<dbReference type="InterPro" id="IPR007060">
    <property type="entry name" value="FtsL/DivIC"/>
</dbReference>
<proteinExistence type="predicted"/>
<comment type="caution">
    <text evidence="4">The sequence shown here is derived from an EMBL/GenBank/DDBJ whole genome shotgun (WGS) entry which is preliminary data.</text>
</comment>